<evidence type="ECO:0000313" key="2">
    <source>
        <dbReference type="EMBL" id="KAK4339050.1"/>
    </source>
</evidence>
<feature type="compositionally biased region" description="Polar residues" evidence="1">
    <location>
        <begin position="70"/>
        <end position="90"/>
    </location>
</feature>
<name>A0AAE1QSR9_9SOLA</name>
<dbReference type="Proteomes" id="UP001291623">
    <property type="component" value="Unassembled WGS sequence"/>
</dbReference>
<gene>
    <name evidence="2" type="ORF">RND71_040512</name>
</gene>
<sequence>MQVRGERSSPFGHALCTSKQRASEGRNGISYVVLNPIEALSNKRGTSDHKLRLSARHALASNFPDVASSAAPQATANHANQMTRSFSNSLDYKEREAWKPLDFIIKGEELKEEGNKDPFSLEQGQESRREGRNKVDRDRQPQEKRREKASRKLRTSLPDECLPLDSRNESELASSMP</sequence>
<feature type="region of interest" description="Disordered" evidence="1">
    <location>
        <begin position="109"/>
        <end position="177"/>
    </location>
</feature>
<evidence type="ECO:0000313" key="3">
    <source>
        <dbReference type="Proteomes" id="UP001291623"/>
    </source>
</evidence>
<feature type="region of interest" description="Disordered" evidence="1">
    <location>
        <begin position="70"/>
        <end position="91"/>
    </location>
</feature>
<feature type="region of interest" description="Disordered" evidence="1">
    <location>
        <begin position="1"/>
        <end position="24"/>
    </location>
</feature>
<keyword evidence="3" id="KW-1185">Reference proteome</keyword>
<dbReference type="EMBL" id="JAVYJV010000023">
    <property type="protein sequence ID" value="KAK4339050.1"/>
    <property type="molecule type" value="Genomic_DNA"/>
</dbReference>
<evidence type="ECO:0000256" key="1">
    <source>
        <dbReference type="SAM" id="MobiDB-lite"/>
    </source>
</evidence>
<comment type="caution">
    <text evidence="2">The sequence shown here is derived from an EMBL/GenBank/DDBJ whole genome shotgun (WGS) entry which is preliminary data.</text>
</comment>
<dbReference type="AlphaFoldDB" id="A0AAE1QSR9"/>
<proteinExistence type="predicted"/>
<accession>A0AAE1QSR9</accession>
<protein>
    <submittedName>
        <fullName evidence="2">Uncharacterized protein</fullName>
    </submittedName>
</protein>
<reference evidence="2" key="1">
    <citation type="submission" date="2023-12" db="EMBL/GenBank/DDBJ databases">
        <title>Genome assembly of Anisodus tanguticus.</title>
        <authorList>
            <person name="Wang Y.-J."/>
        </authorList>
    </citation>
    <scope>NUCLEOTIDE SEQUENCE</scope>
    <source>
        <strain evidence="2">KB-2021</strain>
        <tissue evidence="2">Leaf</tissue>
    </source>
</reference>
<organism evidence="2 3">
    <name type="scientific">Anisodus tanguticus</name>
    <dbReference type="NCBI Taxonomy" id="243964"/>
    <lineage>
        <taxon>Eukaryota</taxon>
        <taxon>Viridiplantae</taxon>
        <taxon>Streptophyta</taxon>
        <taxon>Embryophyta</taxon>
        <taxon>Tracheophyta</taxon>
        <taxon>Spermatophyta</taxon>
        <taxon>Magnoliopsida</taxon>
        <taxon>eudicotyledons</taxon>
        <taxon>Gunneridae</taxon>
        <taxon>Pentapetalae</taxon>
        <taxon>asterids</taxon>
        <taxon>lamiids</taxon>
        <taxon>Solanales</taxon>
        <taxon>Solanaceae</taxon>
        <taxon>Solanoideae</taxon>
        <taxon>Hyoscyameae</taxon>
        <taxon>Anisodus</taxon>
    </lineage>
</organism>
<feature type="compositionally biased region" description="Basic and acidic residues" evidence="1">
    <location>
        <begin position="125"/>
        <end position="146"/>
    </location>
</feature>